<evidence type="ECO:0000313" key="2">
    <source>
        <dbReference type="EMBL" id="QDI04494.1"/>
    </source>
</evidence>
<dbReference type="Proteomes" id="UP000319349">
    <property type="component" value="Chromosome"/>
</dbReference>
<dbReference type="AlphaFoldDB" id="A0A514EEM9"/>
<evidence type="ECO:0000313" key="3">
    <source>
        <dbReference type="Proteomes" id="UP000319349"/>
    </source>
</evidence>
<reference evidence="2 3" key="1">
    <citation type="submission" date="2019-03" db="EMBL/GenBank/DDBJ databases">
        <title>Tal1 in Xanthomonas translucens pv. cerealis Contributes to Virulence in Bacterial Leaf Streak of Wheat.</title>
        <authorList>
            <person name="Shah S.M.A."/>
            <person name="Haq F."/>
            <person name="Ma W."/>
            <person name="Xu X."/>
            <person name="Wang S."/>
            <person name="Xu Z."/>
            <person name="Zou L."/>
            <person name="Zhu B."/>
            <person name="Chen G."/>
        </authorList>
    </citation>
    <scope>NUCLEOTIDE SEQUENCE [LARGE SCALE GENOMIC DNA]</scope>
    <source>
        <strain evidence="2 3">01</strain>
    </source>
</reference>
<feature type="chain" id="PRO_5021932263" evidence="1">
    <location>
        <begin position="35"/>
        <end position="111"/>
    </location>
</feature>
<proteinExistence type="predicted"/>
<evidence type="ECO:0000256" key="1">
    <source>
        <dbReference type="SAM" id="SignalP"/>
    </source>
</evidence>
<protein>
    <submittedName>
        <fullName evidence="2">Uncharacterized protein</fullName>
    </submittedName>
</protein>
<keyword evidence="3" id="KW-1185">Reference proteome</keyword>
<feature type="signal peptide" evidence="1">
    <location>
        <begin position="1"/>
        <end position="34"/>
    </location>
</feature>
<name>A0A514EEM9_9XANT</name>
<organism evidence="2 3">
    <name type="scientific">Xanthomonas cerealis pv. cerealis</name>
    <dbReference type="NCBI Taxonomy" id="152263"/>
    <lineage>
        <taxon>Bacteria</taxon>
        <taxon>Pseudomonadati</taxon>
        <taxon>Pseudomonadota</taxon>
        <taxon>Gammaproteobacteria</taxon>
        <taxon>Lysobacterales</taxon>
        <taxon>Lysobacteraceae</taxon>
        <taxon>Xanthomonas</taxon>
        <taxon>Xanthomonas translucens group</taxon>
        <taxon>Xanthomonas cerealis</taxon>
    </lineage>
</organism>
<dbReference type="RefSeq" id="WP_142742540.1">
    <property type="nucleotide sequence ID" value="NZ_CP038228.1"/>
</dbReference>
<keyword evidence="1" id="KW-0732">Signal</keyword>
<accession>A0A514EEM9</accession>
<gene>
    <name evidence="2" type="ORF">E4A48_13070</name>
</gene>
<sequence length="111" mass="12144">MEISFSFSHLQRRASAVSAAVLLCAMFVASDASAAEVGRTRVTGAMLGPGEDNKTVSDQQVFNAFWGNAYRSCRIYHSDTKSVGLVSYTVNSRDLQGHYNVTSMWVCKNNP</sequence>
<dbReference type="EMBL" id="CP038228">
    <property type="protein sequence ID" value="QDI04494.1"/>
    <property type="molecule type" value="Genomic_DNA"/>
</dbReference>